<feature type="domain" description="Thioesterase" evidence="3">
    <location>
        <begin position="20"/>
        <end position="100"/>
    </location>
</feature>
<evidence type="ECO:0000256" key="1">
    <source>
        <dbReference type="ARBA" id="ARBA00005953"/>
    </source>
</evidence>
<dbReference type="SUPFAM" id="SSF54637">
    <property type="entry name" value="Thioesterase/thiol ester dehydrase-isomerase"/>
    <property type="match status" value="1"/>
</dbReference>
<evidence type="ECO:0000259" key="3">
    <source>
        <dbReference type="Pfam" id="PF03061"/>
    </source>
</evidence>
<sequence>MMDIITNIIVKEDDIDDLEHVNNSVYLNYLEKARGQWFRRAGISFENMHVQNLATVVLKINITFIKEAKLGDLLKIKTTPFRLGNSSFEVKQEIYNQVEEKITEAIVTSVMLNKTERKSIPVIEKIARQF</sequence>
<name>A0A495A7W7_9BACI</name>
<accession>A0A495A7W7</accession>
<organism evidence="4 5">
    <name type="scientific">Oceanobacillus halophilus</name>
    <dbReference type="NCBI Taxonomy" id="930130"/>
    <lineage>
        <taxon>Bacteria</taxon>
        <taxon>Bacillati</taxon>
        <taxon>Bacillota</taxon>
        <taxon>Bacilli</taxon>
        <taxon>Bacillales</taxon>
        <taxon>Bacillaceae</taxon>
        <taxon>Oceanobacillus</taxon>
    </lineage>
</organism>
<reference evidence="4 5" key="1">
    <citation type="journal article" date="2016" name="Int. J. Syst. Evol. Microbiol.">
        <title>Oceanobacillus halophilus sp. nov., a novel moderately halophilic bacterium from a hypersaline lake.</title>
        <authorList>
            <person name="Amoozegar M.A."/>
            <person name="Bagheri M."/>
            <person name="Makhdoumi A."/>
            <person name="Nikou M.M."/>
            <person name="Fazeli S.A.S."/>
            <person name="Schumann P."/>
            <person name="Sproer C."/>
            <person name="Sanchez-Porro C."/>
            <person name="Ventosa A."/>
        </authorList>
    </citation>
    <scope>NUCLEOTIDE SEQUENCE [LARGE SCALE GENOMIC DNA]</scope>
    <source>
        <strain evidence="4 5">DSM 23996</strain>
    </source>
</reference>
<dbReference type="InterPro" id="IPR050563">
    <property type="entry name" value="4-hydroxybenzoyl-CoA_TE"/>
</dbReference>
<comment type="caution">
    <text evidence="4">The sequence shown here is derived from an EMBL/GenBank/DDBJ whole genome shotgun (WGS) entry which is preliminary data.</text>
</comment>
<dbReference type="PIRSF" id="PIRSF003230">
    <property type="entry name" value="YbgC"/>
    <property type="match status" value="1"/>
</dbReference>
<dbReference type="GO" id="GO:0047617">
    <property type="term" value="F:fatty acyl-CoA hydrolase activity"/>
    <property type="evidence" value="ECO:0007669"/>
    <property type="project" value="TreeGrafter"/>
</dbReference>
<proteinExistence type="inferred from homology"/>
<protein>
    <submittedName>
        <fullName evidence="4">Acyl-CoA thioesterase</fullName>
    </submittedName>
</protein>
<dbReference type="AlphaFoldDB" id="A0A495A7W7"/>
<dbReference type="Pfam" id="PF03061">
    <property type="entry name" value="4HBT"/>
    <property type="match status" value="1"/>
</dbReference>
<dbReference type="PANTHER" id="PTHR31793:SF27">
    <property type="entry name" value="NOVEL THIOESTERASE SUPERFAMILY DOMAIN AND SAPOSIN A-TYPE DOMAIN CONTAINING PROTEIN (0610012H03RIK)"/>
    <property type="match status" value="1"/>
</dbReference>
<dbReference type="InterPro" id="IPR006683">
    <property type="entry name" value="Thioestr_dom"/>
</dbReference>
<dbReference type="Proteomes" id="UP000269301">
    <property type="component" value="Unassembled WGS sequence"/>
</dbReference>
<evidence type="ECO:0000256" key="2">
    <source>
        <dbReference type="ARBA" id="ARBA00022801"/>
    </source>
</evidence>
<evidence type="ECO:0000313" key="5">
    <source>
        <dbReference type="Proteomes" id="UP000269301"/>
    </source>
</evidence>
<dbReference type="InterPro" id="IPR006684">
    <property type="entry name" value="YbgC/YbaW"/>
</dbReference>
<keyword evidence="5" id="KW-1185">Reference proteome</keyword>
<dbReference type="PANTHER" id="PTHR31793">
    <property type="entry name" value="4-HYDROXYBENZOYL-COA THIOESTERASE FAMILY MEMBER"/>
    <property type="match status" value="1"/>
</dbReference>
<gene>
    <name evidence="4" type="ORF">D8M06_05465</name>
</gene>
<dbReference type="NCBIfam" id="TIGR00051">
    <property type="entry name" value="YbgC/FadM family acyl-CoA thioesterase"/>
    <property type="match status" value="1"/>
</dbReference>
<dbReference type="CDD" id="cd00586">
    <property type="entry name" value="4HBT"/>
    <property type="match status" value="1"/>
</dbReference>
<comment type="similarity">
    <text evidence="1">Belongs to the 4-hydroxybenzoyl-CoA thioesterase family.</text>
</comment>
<keyword evidence="2" id="KW-0378">Hydrolase</keyword>
<dbReference type="Gene3D" id="3.10.129.10">
    <property type="entry name" value="Hotdog Thioesterase"/>
    <property type="match status" value="1"/>
</dbReference>
<dbReference type="InterPro" id="IPR029069">
    <property type="entry name" value="HotDog_dom_sf"/>
</dbReference>
<evidence type="ECO:0000313" key="4">
    <source>
        <dbReference type="EMBL" id="RKQ35714.1"/>
    </source>
</evidence>
<dbReference type="EMBL" id="RBZP01000002">
    <property type="protein sequence ID" value="RKQ35714.1"/>
    <property type="molecule type" value="Genomic_DNA"/>
</dbReference>